<evidence type="ECO:0000256" key="3">
    <source>
        <dbReference type="ARBA" id="ARBA00022576"/>
    </source>
</evidence>
<dbReference type="InterPro" id="IPR050106">
    <property type="entry name" value="HistidinolP_aminotransfase"/>
</dbReference>
<keyword evidence="6" id="KW-0028">Amino-acid biosynthesis</keyword>
<dbReference type="Gene3D" id="3.40.640.10">
    <property type="entry name" value="Type I PLP-dependent aspartate aminotransferase-like (Major domain)"/>
    <property type="match status" value="1"/>
</dbReference>
<dbReference type="RefSeq" id="WP_349637929.1">
    <property type="nucleotide sequence ID" value="NZ_CP090958.1"/>
</dbReference>
<dbReference type="CDD" id="cd00609">
    <property type="entry name" value="AAT_like"/>
    <property type="match status" value="1"/>
</dbReference>
<dbReference type="Pfam" id="PF00155">
    <property type="entry name" value="Aminotran_1_2"/>
    <property type="match status" value="1"/>
</dbReference>
<dbReference type="NCBIfam" id="TIGR01141">
    <property type="entry name" value="hisC"/>
    <property type="match status" value="1"/>
</dbReference>
<proteinExistence type="inferred from homology"/>
<organism evidence="8 9">
    <name type="scientific">Saxibacter everestensis</name>
    <dbReference type="NCBI Taxonomy" id="2909229"/>
    <lineage>
        <taxon>Bacteria</taxon>
        <taxon>Bacillati</taxon>
        <taxon>Actinomycetota</taxon>
        <taxon>Actinomycetes</taxon>
        <taxon>Micrococcales</taxon>
        <taxon>Brevibacteriaceae</taxon>
        <taxon>Saxibacter</taxon>
    </lineage>
</organism>
<keyword evidence="9" id="KW-1185">Reference proteome</keyword>
<evidence type="ECO:0000313" key="9">
    <source>
        <dbReference type="Proteomes" id="UP001209083"/>
    </source>
</evidence>
<evidence type="ECO:0000256" key="4">
    <source>
        <dbReference type="ARBA" id="ARBA00022679"/>
    </source>
</evidence>
<name>A0ABY8QRX4_9MICO</name>
<dbReference type="InterPro" id="IPR004839">
    <property type="entry name" value="Aminotransferase_I/II_large"/>
</dbReference>
<dbReference type="PANTHER" id="PTHR43643">
    <property type="entry name" value="HISTIDINOL-PHOSPHATE AMINOTRANSFERASE 2"/>
    <property type="match status" value="1"/>
</dbReference>
<dbReference type="EC" id="2.6.1.9" evidence="6"/>
<sequence length="359" mass="37848">MAVRVRPDLAGITGYVPGRTVPGAVKLASNESGIGPLPSVVQAMASAGELINRYPDNNASVLTAKLAAKFGVDTEQIVVGCGSVMLCQQLIQATCAQGQKVAFGWRSFEAYPLLTRTAGAEPLMVPITEQQALDLDALADAVIAEADNVGLVFLCTPNNPTGTTLSREEINGFLAKVPGDITVVLDEAYREFATDGSPDGTEFLVDDNGNPRDNVVVLRTFSKAYGLAGLRVGYAIGHPALLNAVRAVHVPFSVNSLALAAAEVSLDAEDELTERVGTVTTERARVTDELKALGLPVTESQANFVWLALGEGTAAFDAFMQEHKVIVRAFAGDGARVTISTPDDNDAFLRAIRDYAGQA</sequence>
<dbReference type="SUPFAM" id="SSF53383">
    <property type="entry name" value="PLP-dependent transferases"/>
    <property type="match status" value="1"/>
</dbReference>
<dbReference type="Proteomes" id="UP001209083">
    <property type="component" value="Chromosome"/>
</dbReference>
<comment type="subunit">
    <text evidence="2 6">Homodimer.</text>
</comment>
<dbReference type="PROSITE" id="PS00599">
    <property type="entry name" value="AA_TRANSFER_CLASS_2"/>
    <property type="match status" value="1"/>
</dbReference>
<keyword evidence="3 6" id="KW-0032">Aminotransferase</keyword>
<dbReference type="InterPro" id="IPR015422">
    <property type="entry name" value="PyrdxlP-dep_Trfase_small"/>
</dbReference>
<dbReference type="InterPro" id="IPR024892">
    <property type="entry name" value="ArAT"/>
</dbReference>
<accession>A0ABY8QRX4</accession>
<comment type="similarity">
    <text evidence="6">Belongs to the class-II pyridoxal-phosphate-dependent aminotransferase family. Histidinol-phosphate aminotransferase subfamily.</text>
</comment>
<dbReference type="InterPro" id="IPR001917">
    <property type="entry name" value="Aminotrans_II_pyridoxalP_BS"/>
</dbReference>
<dbReference type="InterPro" id="IPR005861">
    <property type="entry name" value="HisP_aminotrans"/>
</dbReference>
<keyword evidence="5 6" id="KW-0663">Pyridoxal phosphate</keyword>
<dbReference type="PANTHER" id="PTHR43643:SF3">
    <property type="entry name" value="HISTIDINOL-PHOSPHATE AMINOTRANSFERASE"/>
    <property type="match status" value="1"/>
</dbReference>
<dbReference type="NCBIfam" id="NF002878">
    <property type="entry name" value="PRK03321.1"/>
    <property type="match status" value="1"/>
</dbReference>
<gene>
    <name evidence="6 8" type="primary">hisC</name>
    <name evidence="8" type="ORF">LWF01_13725</name>
</gene>
<reference evidence="8 9" key="1">
    <citation type="submission" date="2023-05" db="EMBL/GenBank/DDBJ databases">
        <title>Lithophilousrod everest ZFBP1038 complete genpme.</title>
        <authorList>
            <person name="Tian M."/>
        </authorList>
    </citation>
    <scope>NUCLEOTIDE SEQUENCE [LARGE SCALE GENOMIC DNA]</scope>
    <source>
        <strain evidence="8 9">ZFBP1038</strain>
    </source>
</reference>
<evidence type="ECO:0000313" key="8">
    <source>
        <dbReference type="EMBL" id="WGW11146.1"/>
    </source>
</evidence>
<feature type="domain" description="Aminotransferase class I/classII large" evidence="7">
    <location>
        <begin position="25"/>
        <end position="352"/>
    </location>
</feature>
<comment type="pathway">
    <text evidence="6">Amino-acid biosynthesis; L-histidine biosynthesis; L-histidine from 5-phospho-alpha-D-ribose 1-diphosphate: step 7/9.</text>
</comment>
<dbReference type="InterPro" id="IPR015421">
    <property type="entry name" value="PyrdxlP-dep_Trfase_major"/>
</dbReference>
<dbReference type="HAMAP" id="MF_01023">
    <property type="entry name" value="HisC_aminotrans_2"/>
    <property type="match status" value="1"/>
</dbReference>
<evidence type="ECO:0000259" key="7">
    <source>
        <dbReference type="Pfam" id="PF00155"/>
    </source>
</evidence>
<protein>
    <recommendedName>
        <fullName evidence="6">Histidinol-phosphate aminotransferase</fullName>
        <ecNumber evidence="6">2.6.1.9</ecNumber>
    </recommendedName>
    <alternativeName>
        <fullName evidence="6">Imidazole acetol-phosphate transaminase</fullName>
    </alternativeName>
</protein>
<feature type="modified residue" description="N6-(pyridoxal phosphate)lysine" evidence="6">
    <location>
        <position position="223"/>
    </location>
</feature>
<keyword evidence="6" id="KW-0368">Histidine biosynthesis</keyword>
<comment type="catalytic activity">
    <reaction evidence="6">
        <text>L-histidinol phosphate + 2-oxoglutarate = 3-(imidazol-4-yl)-2-oxopropyl phosphate + L-glutamate</text>
        <dbReference type="Rhea" id="RHEA:23744"/>
        <dbReference type="ChEBI" id="CHEBI:16810"/>
        <dbReference type="ChEBI" id="CHEBI:29985"/>
        <dbReference type="ChEBI" id="CHEBI:57766"/>
        <dbReference type="ChEBI" id="CHEBI:57980"/>
        <dbReference type="EC" id="2.6.1.9"/>
    </reaction>
</comment>
<evidence type="ECO:0000256" key="6">
    <source>
        <dbReference type="HAMAP-Rule" id="MF_01023"/>
    </source>
</evidence>
<dbReference type="Gene3D" id="3.90.1150.10">
    <property type="entry name" value="Aspartate Aminotransferase, domain 1"/>
    <property type="match status" value="1"/>
</dbReference>
<dbReference type="GO" id="GO:0004400">
    <property type="term" value="F:histidinol-phosphate transaminase activity"/>
    <property type="evidence" value="ECO:0007669"/>
    <property type="project" value="UniProtKB-EC"/>
</dbReference>
<evidence type="ECO:0000256" key="5">
    <source>
        <dbReference type="ARBA" id="ARBA00022898"/>
    </source>
</evidence>
<keyword evidence="4 6" id="KW-0808">Transferase</keyword>
<dbReference type="EMBL" id="CP090958">
    <property type="protein sequence ID" value="WGW11146.1"/>
    <property type="molecule type" value="Genomic_DNA"/>
</dbReference>
<evidence type="ECO:0000256" key="2">
    <source>
        <dbReference type="ARBA" id="ARBA00011738"/>
    </source>
</evidence>
<comment type="cofactor">
    <cofactor evidence="1 6">
        <name>pyridoxal 5'-phosphate</name>
        <dbReference type="ChEBI" id="CHEBI:597326"/>
    </cofactor>
</comment>
<evidence type="ECO:0000256" key="1">
    <source>
        <dbReference type="ARBA" id="ARBA00001933"/>
    </source>
</evidence>
<dbReference type="InterPro" id="IPR015424">
    <property type="entry name" value="PyrdxlP-dep_Trfase"/>
</dbReference>